<sequence length="134" mass="15675">MKLKIVNSKRTNNFKDAECQNKIMSLWQENSDFVEEALKQSMVVACIYHDYESDYTGDYSVSLGIQSDNSTDFDTALYQSKTYPVDTQDELGVVKTWNQIWDDEKNQLINRVYDFDYEEYLPDGQVRIKVAVNK</sequence>
<dbReference type="OrthoDB" id="3173400at2"/>
<dbReference type="Proteomes" id="UP000051697">
    <property type="component" value="Unassembled WGS sequence"/>
</dbReference>
<comment type="caution">
    <text evidence="1">The sequence shown here is derived from an EMBL/GenBank/DDBJ whole genome shotgun (WGS) entry which is preliminary data.</text>
</comment>
<reference evidence="1 2" key="1">
    <citation type="journal article" date="2015" name="Genome Announc.">
        <title>Expanding the biotechnology potential of lactobacilli through comparative genomics of 213 strains and associated genera.</title>
        <authorList>
            <person name="Sun Z."/>
            <person name="Harris H.M."/>
            <person name="McCann A."/>
            <person name="Guo C."/>
            <person name="Argimon S."/>
            <person name="Zhang W."/>
            <person name="Yang X."/>
            <person name="Jeffery I.B."/>
            <person name="Cooney J.C."/>
            <person name="Kagawa T.F."/>
            <person name="Liu W."/>
            <person name="Song Y."/>
            <person name="Salvetti E."/>
            <person name="Wrobel A."/>
            <person name="Rasinkangas P."/>
            <person name="Parkhill J."/>
            <person name="Rea M.C."/>
            <person name="O'Sullivan O."/>
            <person name="Ritari J."/>
            <person name="Douillard F.P."/>
            <person name="Paul Ross R."/>
            <person name="Yang R."/>
            <person name="Briner A.E."/>
            <person name="Felis G.E."/>
            <person name="de Vos W.M."/>
            <person name="Barrangou R."/>
            <person name="Klaenhammer T.R."/>
            <person name="Caufield P.W."/>
            <person name="Cui Y."/>
            <person name="Zhang H."/>
            <person name="O'Toole P.W."/>
        </authorList>
    </citation>
    <scope>NUCLEOTIDE SEQUENCE [LARGE SCALE GENOMIC DNA]</scope>
    <source>
        <strain evidence="1 2">DSM 15707</strain>
    </source>
</reference>
<dbReference type="KEGG" id="lol:LACOL_0195"/>
<keyword evidence="2" id="KW-1185">Reference proteome</keyword>
<dbReference type="Gene3D" id="3.20.80.10">
    <property type="entry name" value="Regulatory factor, effector binding domain"/>
    <property type="match status" value="1"/>
</dbReference>
<dbReference type="STRING" id="1423778.FC70_GL001109"/>
<evidence type="ECO:0008006" key="3">
    <source>
        <dbReference type="Google" id="ProtNLM"/>
    </source>
</evidence>
<dbReference type="EMBL" id="AZFE01000031">
    <property type="protein sequence ID" value="KRL55512.1"/>
    <property type="molecule type" value="Genomic_DNA"/>
</dbReference>
<proteinExistence type="predicted"/>
<organism evidence="1 2">
    <name type="scientific">Paucilactobacillus oligofermentans DSM 15707 = LMG 22743</name>
    <dbReference type="NCBI Taxonomy" id="1423778"/>
    <lineage>
        <taxon>Bacteria</taxon>
        <taxon>Bacillati</taxon>
        <taxon>Bacillota</taxon>
        <taxon>Bacilli</taxon>
        <taxon>Lactobacillales</taxon>
        <taxon>Lactobacillaceae</taxon>
        <taxon>Paucilactobacillus</taxon>
    </lineage>
</organism>
<gene>
    <name evidence="1" type="ORF">FC70_GL001109</name>
</gene>
<dbReference type="RefSeq" id="WP_057890050.1">
    <property type="nucleotide sequence ID" value="NZ_AZFE01000031.1"/>
</dbReference>
<dbReference type="InterPro" id="IPR011256">
    <property type="entry name" value="Reg_factor_effector_dom_sf"/>
</dbReference>
<accession>A0A0R1RQL6</accession>
<dbReference type="PATRIC" id="fig|1423778.4.peg.1143"/>
<dbReference type="AlphaFoldDB" id="A0A0R1RQL6"/>
<evidence type="ECO:0000313" key="1">
    <source>
        <dbReference type="EMBL" id="KRL55512.1"/>
    </source>
</evidence>
<evidence type="ECO:0000313" key="2">
    <source>
        <dbReference type="Proteomes" id="UP000051697"/>
    </source>
</evidence>
<name>A0A0R1RQL6_9LACO</name>
<protein>
    <recommendedName>
        <fullName evidence="3">Integron-associated effector binding protein domain-containing protein</fullName>
    </recommendedName>
</protein>